<dbReference type="AlphaFoldDB" id="W5YW37"/>
<dbReference type="KEGG" id="msr:AU15_21140"/>
<dbReference type="Proteomes" id="UP000035081">
    <property type="component" value="Chromosome"/>
</dbReference>
<sequence length="38" mass="4265">MKHGNSGRVDAAVILHKAVAGVCDLEFMIFRNLRILRL</sequence>
<dbReference type="EMBL" id="CP007152">
    <property type="protein sequence ID" value="AHI33437.1"/>
    <property type="molecule type" value="Genomic_DNA"/>
</dbReference>
<evidence type="ECO:0000313" key="1">
    <source>
        <dbReference type="EMBL" id="AHI33437.1"/>
    </source>
</evidence>
<dbReference type="HOGENOM" id="CLU_3329895_0_0_6"/>
<organism evidence="1 2">
    <name type="scientific">Marinobacter salarius</name>
    <dbReference type="NCBI Taxonomy" id="1420917"/>
    <lineage>
        <taxon>Bacteria</taxon>
        <taxon>Pseudomonadati</taxon>
        <taxon>Pseudomonadota</taxon>
        <taxon>Gammaproteobacteria</taxon>
        <taxon>Pseudomonadales</taxon>
        <taxon>Marinobacteraceae</taxon>
        <taxon>Marinobacter</taxon>
    </lineage>
</organism>
<proteinExistence type="predicted"/>
<evidence type="ECO:0000313" key="2">
    <source>
        <dbReference type="Proteomes" id="UP000035081"/>
    </source>
</evidence>
<accession>W5YW37</accession>
<protein>
    <submittedName>
        <fullName evidence="1">Uncharacterized protein</fullName>
    </submittedName>
</protein>
<reference evidence="1 2" key="1">
    <citation type="journal article" date="2014" name="Genome Announc.">
        <title>Draft Genome Sequences of Marinobacter similis A3d10T and Marinobacter salarius R9SW1T.</title>
        <authorList>
            <person name="Ivanova E.P."/>
            <person name="Ng H.J."/>
            <person name="Webb H.K."/>
            <person name="Feng G."/>
            <person name="Oshima K."/>
            <person name="Hattori M."/>
            <person name="Ohkuma M."/>
            <person name="Sergeev A.F."/>
            <person name="Mikhailov V.V."/>
            <person name="Crawford R.J."/>
            <person name="Sawabe T."/>
        </authorList>
    </citation>
    <scope>NUCLEOTIDE SEQUENCE [LARGE SCALE GENOMIC DNA]</scope>
    <source>
        <strain evidence="2">A3d10 and R9SW1</strain>
    </source>
</reference>
<name>W5YW37_9GAMM</name>
<gene>
    <name evidence="1" type="ORF">AU15_21140</name>
</gene>